<name>A0A415ERI3_ENTCA</name>
<feature type="transmembrane region" description="Helical" evidence="9">
    <location>
        <begin position="89"/>
        <end position="106"/>
    </location>
</feature>
<evidence type="ECO:0000256" key="4">
    <source>
        <dbReference type="ARBA" id="ARBA00022679"/>
    </source>
</evidence>
<comment type="catalytic activity">
    <reaction evidence="1">
        <text>ATP + protein L-histidine = ADP + protein N-phospho-L-histidine.</text>
        <dbReference type="EC" id="2.7.13.3"/>
    </reaction>
</comment>
<dbReference type="AlphaFoldDB" id="A0A415ERI3"/>
<dbReference type="Proteomes" id="UP000286288">
    <property type="component" value="Unassembled WGS sequence"/>
</dbReference>
<evidence type="ECO:0000313" key="11">
    <source>
        <dbReference type="EMBL" id="RHK05848.1"/>
    </source>
</evidence>
<keyword evidence="5" id="KW-0547">Nucleotide-binding</keyword>
<keyword evidence="9" id="KW-0472">Membrane</keyword>
<dbReference type="InterPro" id="IPR036890">
    <property type="entry name" value="HATPase_C_sf"/>
</dbReference>
<dbReference type="EC" id="2.7.13.3" evidence="2"/>
<keyword evidence="9" id="KW-0812">Transmembrane</keyword>
<evidence type="ECO:0000256" key="9">
    <source>
        <dbReference type="SAM" id="Phobius"/>
    </source>
</evidence>
<dbReference type="InterPro" id="IPR050482">
    <property type="entry name" value="Sensor_HK_TwoCompSys"/>
</dbReference>
<reference evidence="11 12" key="1">
    <citation type="submission" date="2018-08" db="EMBL/GenBank/DDBJ databases">
        <title>A genome reference for cultivated species of the human gut microbiota.</title>
        <authorList>
            <person name="Zou Y."/>
            <person name="Xue W."/>
            <person name="Luo G."/>
        </authorList>
    </citation>
    <scope>NUCLEOTIDE SEQUENCE [LARGE SCALE GENOMIC DNA]</scope>
    <source>
        <strain evidence="11 12">AF48-16</strain>
    </source>
</reference>
<dbReference type="Gene3D" id="1.20.5.1930">
    <property type="match status" value="1"/>
</dbReference>
<evidence type="ECO:0000256" key="1">
    <source>
        <dbReference type="ARBA" id="ARBA00000085"/>
    </source>
</evidence>
<evidence type="ECO:0000256" key="3">
    <source>
        <dbReference type="ARBA" id="ARBA00022553"/>
    </source>
</evidence>
<sequence>MLIFFAGDDPQGFFFTLSLVVFFLFRQRVKNSDWSLLLDSTLLIILGNSMPFVLFIISSCLILFQAIFAGYYFSLLFVFYPLLIQEHSFFIYVLFSAGCGQLLRLWQCERNQRFVAANEAAKSFQEHLKLQQELQFALKEVEQMTAVMERARIARDLHDNAGHAIIGAYISFQTIQPLLRFEDPEIGELYDTALSHLSDGVEKLREGVHNISTVNRLGIDRLTEICDDFSFCPITFIASGDSTKVSSNAWQTLESCLNEGLTNIVKHSAAKKITVELDITPYIVRLSIENDGIVSKDPSPGIGLRNLRYRLNAIGGHFAVDSQETFKVIAIIPILQVADGKIRKEESHNETTDC</sequence>
<feature type="transmembrane region" description="Helical" evidence="9">
    <location>
        <begin position="36"/>
        <end position="57"/>
    </location>
</feature>
<evidence type="ECO:0000259" key="10">
    <source>
        <dbReference type="Pfam" id="PF07730"/>
    </source>
</evidence>
<protein>
    <recommendedName>
        <fullName evidence="2">histidine kinase</fullName>
        <ecNumber evidence="2">2.7.13.3</ecNumber>
    </recommendedName>
</protein>
<organism evidence="11 12">
    <name type="scientific">Enterococcus casseliflavus</name>
    <name type="common">Enterococcus flavescens</name>
    <dbReference type="NCBI Taxonomy" id="37734"/>
    <lineage>
        <taxon>Bacteria</taxon>
        <taxon>Bacillati</taxon>
        <taxon>Bacillota</taxon>
        <taxon>Bacilli</taxon>
        <taxon>Lactobacillales</taxon>
        <taxon>Enterococcaceae</taxon>
        <taxon>Enterococcus</taxon>
    </lineage>
</organism>
<dbReference type="PANTHER" id="PTHR24421">
    <property type="entry name" value="NITRATE/NITRITE SENSOR PROTEIN NARX-RELATED"/>
    <property type="match status" value="1"/>
</dbReference>
<feature type="transmembrane region" description="Helical" evidence="9">
    <location>
        <begin position="63"/>
        <end position="82"/>
    </location>
</feature>
<evidence type="ECO:0000256" key="2">
    <source>
        <dbReference type="ARBA" id="ARBA00012438"/>
    </source>
</evidence>
<keyword evidence="4" id="KW-0808">Transferase</keyword>
<proteinExistence type="predicted"/>
<feature type="transmembrane region" description="Helical" evidence="9">
    <location>
        <begin position="12"/>
        <end position="29"/>
    </location>
</feature>
<dbReference type="CDD" id="cd16917">
    <property type="entry name" value="HATPase_UhpB-NarQ-NarX-like"/>
    <property type="match status" value="1"/>
</dbReference>
<comment type="caution">
    <text evidence="11">The sequence shown here is derived from an EMBL/GenBank/DDBJ whole genome shotgun (WGS) entry which is preliminary data.</text>
</comment>
<keyword evidence="3" id="KW-0597">Phosphoprotein</keyword>
<dbReference type="SUPFAM" id="SSF55874">
    <property type="entry name" value="ATPase domain of HSP90 chaperone/DNA topoisomerase II/histidine kinase"/>
    <property type="match status" value="1"/>
</dbReference>
<feature type="domain" description="Signal transduction histidine kinase subgroup 3 dimerisation and phosphoacceptor" evidence="10">
    <location>
        <begin position="149"/>
        <end position="211"/>
    </location>
</feature>
<dbReference type="GO" id="GO:0016020">
    <property type="term" value="C:membrane"/>
    <property type="evidence" value="ECO:0007669"/>
    <property type="project" value="InterPro"/>
</dbReference>
<dbReference type="InterPro" id="IPR011712">
    <property type="entry name" value="Sig_transdc_His_kin_sub3_dim/P"/>
</dbReference>
<dbReference type="EMBL" id="QRMZ01000015">
    <property type="protein sequence ID" value="RHK05848.1"/>
    <property type="molecule type" value="Genomic_DNA"/>
</dbReference>
<evidence type="ECO:0000256" key="6">
    <source>
        <dbReference type="ARBA" id="ARBA00022777"/>
    </source>
</evidence>
<evidence type="ECO:0000256" key="5">
    <source>
        <dbReference type="ARBA" id="ARBA00022741"/>
    </source>
</evidence>
<keyword evidence="6 11" id="KW-0418">Kinase</keyword>
<dbReference type="Pfam" id="PF07730">
    <property type="entry name" value="HisKA_3"/>
    <property type="match status" value="1"/>
</dbReference>
<gene>
    <name evidence="11" type="ORF">DW084_11920</name>
</gene>
<keyword evidence="8" id="KW-0902">Two-component regulatory system</keyword>
<dbReference type="GO" id="GO:0005524">
    <property type="term" value="F:ATP binding"/>
    <property type="evidence" value="ECO:0007669"/>
    <property type="project" value="UniProtKB-KW"/>
</dbReference>
<evidence type="ECO:0000313" key="12">
    <source>
        <dbReference type="Proteomes" id="UP000286288"/>
    </source>
</evidence>
<dbReference type="Gene3D" id="3.30.565.10">
    <property type="entry name" value="Histidine kinase-like ATPase, C-terminal domain"/>
    <property type="match status" value="1"/>
</dbReference>
<keyword evidence="7" id="KW-0067">ATP-binding</keyword>
<evidence type="ECO:0000256" key="7">
    <source>
        <dbReference type="ARBA" id="ARBA00022840"/>
    </source>
</evidence>
<accession>A0A415ERI3</accession>
<evidence type="ECO:0000256" key="8">
    <source>
        <dbReference type="ARBA" id="ARBA00023012"/>
    </source>
</evidence>
<dbReference type="GO" id="GO:0046983">
    <property type="term" value="F:protein dimerization activity"/>
    <property type="evidence" value="ECO:0007669"/>
    <property type="project" value="InterPro"/>
</dbReference>
<keyword evidence="9" id="KW-1133">Transmembrane helix</keyword>
<dbReference type="GO" id="GO:0000155">
    <property type="term" value="F:phosphorelay sensor kinase activity"/>
    <property type="evidence" value="ECO:0007669"/>
    <property type="project" value="InterPro"/>
</dbReference>
<dbReference type="PANTHER" id="PTHR24421:SF10">
    <property type="entry name" value="NITRATE_NITRITE SENSOR PROTEIN NARQ"/>
    <property type="match status" value="1"/>
</dbReference>